<evidence type="ECO:0000313" key="13">
    <source>
        <dbReference type="Proteomes" id="UP000006310"/>
    </source>
</evidence>
<dbReference type="GO" id="GO:0017070">
    <property type="term" value="F:U6 snRNA binding"/>
    <property type="evidence" value="ECO:0007669"/>
    <property type="project" value="EnsemblFungi"/>
</dbReference>
<evidence type="ECO:0000256" key="8">
    <source>
        <dbReference type="ARBA" id="ARBA00023274"/>
    </source>
</evidence>
<dbReference type="GO" id="GO:0046540">
    <property type="term" value="C:U4/U6 x U5 tri-snRNP complex"/>
    <property type="evidence" value="ECO:0007669"/>
    <property type="project" value="EnsemblFungi"/>
</dbReference>
<dbReference type="AlphaFoldDB" id="J7S5Z9"/>
<comment type="similarity">
    <text evidence="2 9">Belongs to the snRNP Sm proteins family.</text>
</comment>
<comment type="subcellular location">
    <subcellularLocation>
        <location evidence="1 9">Nucleus</location>
    </subcellularLocation>
</comment>
<evidence type="ECO:0000256" key="5">
    <source>
        <dbReference type="ARBA" id="ARBA00022884"/>
    </source>
</evidence>
<proteinExistence type="inferred from homology"/>
<feature type="compositionally biased region" description="Low complexity" evidence="10">
    <location>
        <begin position="124"/>
        <end position="150"/>
    </location>
</feature>
<dbReference type="InterPro" id="IPR010920">
    <property type="entry name" value="LSM_dom_sf"/>
</dbReference>
<dbReference type="GO" id="GO:0000290">
    <property type="term" value="P:deadenylation-dependent decapping of nuclear-transcribed mRNA"/>
    <property type="evidence" value="ECO:0007669"/>
    <property type="project" value="EnsemblFungi"/>
</dbReference>
<evidence type="ECO:0000256" key="10">
    <source>
        <dbReference type="SAM" id="MobiDB-lite"/>
    </source>
</evidence>
<dbReference type="PROSITE" id="PS52002">
    <property type="entry name" value="SM"/>
    <property type="match status" value="1"/>
</dbReference>
<dbReference type="InterPro" id="IPR027141">
    <property type="entry name" value="LSm4/Sm_D1/D3"/>
</dbReference>
<dbReference type="SMART" id="SM00651">
    <property type="entry name" value="Sm"/>
    <property type="match status" value="1"/>
</dbReference>
<dbReference type="OrthoDB" id="747253at2759"/>
<evidence type="ECO:0000313" key="12">
    <source>
        <dbReference type="EMBL" id="CCK69451.1"/>
    </source>
</evidence>
<keyword evidence="7 9" id="KW-0539">Nucleus</keyword>
<dbReference type="OMA" id="VACDAWM"/>
<dbReference type="GO" id="GO:0008033">
    <property type="term" value="P:tRNA processing"/>
    <property type="evidence" value="ECO:0007669"/>
    <property type="project" value="EnsemblFungi"/>
</dbReference>
<dbReference type="InterPro" id="IPR034101">
    <property type="entry name" value="Lsm4"/>
</dbReference>
<keyword evidence="3 9" id="KW-0507">mRNA processing</keyword>
<dbReference type="GO" id="GO:0006364">
    <property type="term" value="P:rRNA processing"/>
    <property type="evidence" value="ECO:0007669"/>
    <property type="project" value="EnsemblFungi"/>
</dbReference>
<evidence type="ECO:0000256" key="2">
    <source>
        <dbReference type="ARBA" id="ARBA00006850"/>
    </source>
</evidence>
<dbReference type="GO" id="GO:0005730">
    <property type="term" value="C:nucleolus"/>
    <property type="evidence" value="ECO:0007669"/>
    <property type="project" value="EnsemblFungi"/>
</dbReference>
<evidence type="ECO:0000259" key="11">
    <source>
        <dbReference type="PROSITE" id="PS52002"/>
    </source>
</evidence>
<dbReference type="FunFam" id="2.30.30.100:FF:000064">
    <property type="entry name" value="U6 snRNA-associated Sm-like protein LSm4"/>
    <property type="match status" value="1"/>
</dbReference>
<dbReference type="Gene3D" id="2.30.30.100">
    <property type="match status" value="1"/>
</dbReference>
<sequence length="186" mass="21214">MLPLYLLTNAKGQRMSIELKNGEIIEGELNNVDNWMNLTLINVTEHKTRDFGEISAGKQVEMIKLQEIYLKGIYIKYIRLQDDIIDNLRQKINSGNRDGNNKSFRNNKYNNNNNGSGNRGYGGNRRNYNNSNSGNNVKNSGNRRNYNNRRPYQGKPNSNNQQHGPPSSNGMGGYVHYENDAAPVEF</sequence>
<evidence type="ECO:0000256" key="1">
    <source>
        <dbReference type="ARBA" id="ARBA00004123"/>
    </source>
</evidence>
<evidence type="ECO:0000256" key="4">
    <source>
        <dbReference type="ARBA" id="ARBA00022728"/>
    </source>
</evidence>
<keyword evidence="13" id="KW-1185">Reference proteome</keyword>
<dbReference type="Pfam" id="PF01423">
    <property type="entry name" value="LSM"/>
    <property type="match status" value="1"/>
</dbReference>
<gene>
    <name evidence="12" type="primary">KNAG0C03440</name>
    <name evidence="9" type="synonym">LSM4</name>
    <name evidence="12" type="ordered locus">KNAG_0C03440</name>
</gene>
<dbReference type="EMBL" id="HE978316">
    <property type="protein sequence ID" value="CCK69451.1"/>
    <property type="molecule type" value="Genomic_DNA"/>
</dbReference>
<feature type="compositionally biased region" description="Low complexity" evidence="10">
    <location>
        <begin position="101"/>
        <end position="116"/>
    </location>
</feature>
<dbReference type="GO" id="GO:0005688">
    <property type="term" value="C:U6 snRNP"/>
    <property type="evidence" value="ECO:0007669"/>
    <property type="project" value="EnsemblFungi"/>
</dbReference>
<dbReference type="STRING" id="1071383.J7S5Z9"/>
<dbReference type="KEGG" id="kng:KNAG_0C03440"/>
<dbReference type="InterPro" id="IPR047575">
    <property type="entry name" value="Sm"/>
</dbReference>
<accession>J7S5Z9</accession>
<keyword evidence="4 9" id="KW-0747">Spliceosome</keyword>
<protein>
    <recommendedName>
        <fullName evidence="9">LSM complex subunit LSM4</fullName>
    </recommendedName>
</protein>
<dbReference type="SUPFAM" id="SSF50182">
    <property type="entry name" value="Sm-like ribonucleoproteins"/>
    <property type="match status" value="1"/>
</dbReference>
<feature type="region of interest" description="Disordered" evidence="10">
    <location>
        <begin position="94"/>
        <end position="186"/>
    </location>
</feature>
<dbReference type="InterPro" id="IPR001163">
    <property type="entry name" value="Sm_dom_euk/arc"/>
</dbReference>
<dbReference type="PANTHER" id="PTHR23338">
    <property type="entry name" value="SMALL NUCLEAR RIBONUCLEOPROTEIN SM"/>
    <property type="match status" value="1"/>
</dbReference>
<evidence type="ECO:0000256" key="7">
    <source>
        <dbReference type="ARBA" id="ARBA00023242"/>
    </source>
</evidence>
<feature type="domain" description="Sm" evidence="11">
    <location>
        <begin position="2"/>
        <end position="84"/>
    </location>
</feature>
<evidence type="ECO:0000256" key="3">
    <source>
        <dbReference type="ARBA" id="ARBA00022664"/>
    </source>
</evidence>
<dbReference type="CDD" id="cd01723">
    <property type="entry name" value="LSm4"/>
    <property type="match status" value="1"/>
</dbReference>
<organism evidence="12 13">
    <name type="scientific">Huiozyma naganishii (strain ATCC MYA-139 / BCRC 22969 / CBS 8797 / KCTC 17520 / NBRC 10181 / NCYC 3082 / Yp74L-3)</name>
    <name type="common">Yeast</name>
    <name type="synonym">Kazachstania naganishii</name>
    <dbReference type="NCBI Taxonomy" id="1071383"/>
    <lineage>
        <taxon>Eukaryota</taxon>
        <taxon>Fungi</taxon>
        <taxon>Dikarya</taxon>
        <taxon>Ascomycota</taxon>
        <taxon>Saccharomycotina</taxon>
        <taxon>Saccharomycetes</taxon>
        <taxon>Saccharomycetales</taxon>
        <taxon>Saccharomycetaceae</taxon>
        <taxon>Huiozyma</taxon>
    </lineage>
</organism>
<reference evidence="12 13" key="1">
    <citation type="journal article" date="2011" name="Proc. Natl. Acad. Sci. U.S.A.">
        <title>Evolutionary erosion of yeast sex chromosomes by mating-type switching accidents.</title>
        <authorList>
            <person name="Gordon J.L."/>
            <person name="Armisen D."/>
            <person name="Proux-Wera E."/>
            <person name="Oheigeartaigh S.S."/>
            <person name="Byrne K.P."/>
            <person name="Wolfe K.H."/>
        </authorList>
    </citation>
    <scope>NUCLEOTIDE SEQUENCE [LARGE SCALE GENOMIC DNA]</scope>
    <source>
        <strain evidence="13">ATCC MYA-139 / BCRC 22969 / CBS 8797 / CCRC 22969 / KCTC 17520 / NBRC 10181 / NCYC 3082</strain>
    </source>
</reference>
<keyword evidence="6 9" id="KW-0508">mRNA splicing</keyword>
<keyword evidence="8 9" id="KW-0687">Ribonucleoprotein</keyword>
<dbReference type="GO" id="GO:1990726">
    <property type="term" value="C:Lsm1-7-Pat1 complex"/>
    <property type="evidence" value="ECO:0007669"/>
    <property type="project" value="EnsemblFungi"/>
</dbReference>
<comment type="subunit">
    <text evidence="9">LSm subunits form a heteromer with a doughnut shape.</text>
</comment>
<dbReference type="RefSeq" id="XP_022463697.1">
    <property type="nucleotide sequence ID" value="XM_022607064.1"/>
</dbReference>
<dbReference type="Proteomes" id="UP000006310">
    <property type="component" value="Chromosome 3"/>
</dbReference>
<dbReference type="GO" id="GO:0005732">
    <property type="term" value="C:sno(s)RNA-containing ribonucleoprotein complex"/>
    <property type="evidence" value="ECO:0007669"/>
    <property type="project" value="EnsemblFungi"/>
</dbReference>
<dbReference type="GO" id="GO:0033962">
    <property type="term" value="P:P-body assembly"/>
    <property type="evidence" value="ECO:0007669"/>
    <property type="project" value="EnsemblFungi"/>
</dbReference>
<feature type="compositionally biased region" description="Polar residues" evidence="10">
    <location>
        <begin position="155"/>
        <end position="169"/>
    </location>
</feature>
<dbReference type="GeneID" id="34525131"/>
<dbReference type="GO" id="GO:0000932">
    <property type="term" value="C:P-body"/>
    <property type="evidence" value="ECO:0007669"/>
    <property type="project" value="EnsemblFungi"/>
</dbReference>
<dbReference type="GO" id="GO:0042149">
    <property type="term" value="P:cellular response to glucose starvation"/>
    <property type="evidence" value="ECO:0007669"/>
    <property type="project" value="EnsemblFungi"/>
</dbReference>
<dbReference type="GO" id="GO:0000398">
    <property type="term" value="P:mRNA splicing, via spliceosome"/>
    <property type="evidence" value="ECO:0007669"/>
    <property type="project" value="EnsemblFungi"/>
</dbReference>
<name>J7S5Z9_HUIN7</name>
<reference evidence="13" key="2">
    <citation type="submission" date="2012-08" db="EMBL/GenBank/DDBJ databases">
        <title>Genome sequence of Kazachstania naganishii.</title>
        <authorList>
            <person name="Gordon J.L."/>
            <person name="Armisen D."/>
            <person name="Proux-Wera E."/>
            <person name="OhEigeartaigh S.S."/>
            <person name="Byrne K.P."/>
            <person name="Wolfe K.H."/>
        </authorList>
    </citation>
    <scope>NUCLEOTIDE SEQUENCE [LARGE SCALE GENOMIC DNA]</scope>
    <source>
        <strain evidence="13">ATCC MYA-139 / BCRC 22969 / CBS 8797 / CCRC 22969 / KCTC 17520 / NBRC 10181 / NCYC 3082</strain>
    </source>
</reference>
<evidence type="ECO:0000256" key="6">
    <source>
        <dbReference type="ARBA" id="ARBA00023187"/>
    </source>
</evidence>
<dbReference type="GO" id="GO:0005681">
    <property type="term" value="C:spliceosomal complex"/>
    <property type="evidence" value="ECO:0007669"/>
    <property type="project" value="UniProtKB-UniRule"/>
</dbReference>
<dbReference type="HOGENOM" id="CLU_099537_0_0_1"/>
<evidence type="ECO:0000256" key="9">
    <source>
        <dbReference type="RuleBase" id="RU365049"/>
    </source>
</evidence>
<dbReference type="eggNOG" id="KOG3293">
    <property type="taxonomic scope" value="Eukaryota"/>
</dbReference>
<keyword evidence="5 9" id="KW-0694">RNA-binding</keyword>
<comment type="function">
    <text evidence="9">Binds specifically to the 3'-terminal U-tract of U6 snRNA.</text>
</comment>